<dbReference type="Gene3D" id="3.40.50.720">
    <property type="entry name" value="NAD(P)-binding Rossmann-like Domain"/>
    <property type="match status" value="1"/>
</dbReference>
<organism evidence="4 5">
    <name type="scientific">Halomonas cupida</name>
    <dbReference type="NCBI Taxonomy" id="44933"/>
    <lineage>
        <taxon>Bacteria</taxon>
        <taxon>Pseudomonadati</taxon>
        <taxon>Pseudomonadota</taxon>
        <taxon>Gammaproteobacteria</taxon>
        <taxon>Oceanospirillales</taxon>
        <taxon>Halomonadaceae</taxon>
        <taxon>Halomonas</taxon>
    </lineage>
</organism>
<dbReference type="OrthoDB" id="9801953at2"/>
<dbReference type="InterPro" id="IPR036291">
    <property type="entry name" value="NAD(P)-bd_dom_sf"/>
</dbReference>
<evidence type="ECO:0000313" key="5">
    <source>
        <dbReference type="Proteomes" id="UP000184123"/>
    </source>
</evidence>
<proteinExistence type="predicted"/>
<keyword evidence="6" id="KW-1185">Reference proteome</keyword>
<dbReference type="SUPFAM" id="SSF55347">
    <property type="entry name" value="Glyceraldehyde-3-phosphate dehydrogenase-like, C-terminal domain"/>
    <property type="match status" value="1"/>
</dbReference>
<dbReference type="RefSeq" id="WP_073433958.1">
    <property type="nucleotide sequence ID" value="NZ_BJXU01000127.1"/>
</dbReference>
<dbReference type="PANTHER" id="PTHR43708">
    <property type="entry name" value="CONSERVED EXPRESSED OXIDOREDUCTASE (EUROFUNG)"/>
    <property type="match status" value="1"/>
</dbReference>
<dbReference type="InterPro" id="IPR055170">
    <property type="entry name" value="GFO_IDH_MocA-like_dom"/>
</dbReference>
<gene>
    <name evidence="3" type="ORF">HCU01_30790</name>
    <name evidence="4" type="ORF">SAMN05660971_01031</name>
</gene>
<dbReference type="Pfam" id="PF22725">
    <property type="entry name" value="GFO_IDH_MocA_C3"/>
    <property type="match status" value="1"/>
</dbReference>
<dbReference type="Proteomes" id="UP000184123">
    <property type="component" value="Unassembled WGS sequence"/>
</dbReference>
<dbReference type="EMBL" id="FRCA01000002">
    <property type="protein sequence ID" value="SHL64427.1"/>
    <property type="molecule type" value="Genomic_DNA"/>
</dbReference>
<dbReference type="PANTHER" id="PTHR43708:SF3">
    <property type="entry name" value="OXIDOREDUCTASE"/>
    <property type="match status" value="1"/>
</dbReference>
<dbReference type="InterPro" id="IPR051317">
    <property type="entry name" value="Gfo/Idh/MocA_oxidoreduct"/>
</dbReference>
<dbReference type="Pfam" id="PF01408">
    <property type="entry name" value="GFO_IDH_MocA"/>
    <property type="match status" value="1"/>
</dbReference>
<dbReference type="AlphaFoldDB" id="A0A1M7CB80"/>
<evidence type="ECO:0000313" key="6">
    <source>
        <dbReference type="Proteomes" id="UP000321726"/>
    </source>
</evidence>
<feature type="domain" description="GFO/IDH/MocA-like oxidoreductase" evidence="2">
    <location>
        <begin position="151"/>
        <end position="281"/>
    </location>
</feature>
<accession>A0A1M7CB80</accession>
<sequence>MSDAPFRRIRYGMVGGGEGAFIGQVHRMAAALDGEFELVCGSFSRDADNNSRSGIRCAIDNSRVYASWQQMFEAESALPADQRMEMVAVVTPNHLHVPVSLAALEAGFHVFCEKPLARDLDEASGLQAALSASHRVFGLAHTYLGYPLVWQARELVRQGRLGALRKIHVEYPQGWLGTQLEADGHRQAAWRTDPALSGSSGAMGDIGTHAFGLAEFTSGHHIERLCASLSIHAPGRQLDDDGDILFQTAEGASGTLIASQVCTGEENGLKLRLYGEHGALEWLQRDPNRLHLTLLNSPPQTLRAGIDQPGLDEVALERLRIPGGHPEGYIEAMANLYRDMARAIRAEQAGAATGVPGLADGLRGLAFIETVLKSHASDSKWTTFVDREPAQ</sequence>
<dbReference type="InterPro" id="IPR000683">
    <property type="entry name" value="Gfo/Idh/MocA-like_OxRdtase_N"/>
</dbReference>
<reference evidence="4 5" key="1">
    <citation type="submission" date="2016-11" db="EMBL/GenBank/DDBJ databases">
        <authorList>
            <person name="Jaros S."/>
            <person name="Januszkiewicz K."/>
            <person name="Wedrychowicz H."/>
        </authorList>
    </citation>
    <scope>NUCLEOTIDE SEQUENCE [LARGE SCALE GENOMIC DNA]</scope>
    <source>
        <strain evidence="4 5">DSM 4740</strain>
    </source>
</reference>
<reference evidence="3 6" key="2">
    <citation type="submission" date="2019-07" db="EMBL/GenBank/DDBJ databases">
        <title>Whole genome shotgun sequence of Halomonas cupida NBRC 102219.</title>
        <authorList>
            <person name="Hosoyama A."/>
            <person name="Uohara A."/>
            <person name="Ohji S."/>
            <person name="Ichikawa N."/>
        </authorList>
    </citation>
    <scope>NUCLEOTIDE SEQUENCE [LARGE SCALE GENOMIC DNA]</scope>
    <source>
        <strain evidence="3 6">NBRC 102219</strain>
    </source>
</reference>
<protein>
    <submittedName>
        <fullName evidence="3">Oxidoreductase</fullName>
    </submittedName>
    <submittedName>
        <fullName evidence="4">Predicted dehydrogenase</fullName>
    </submittedName>
</protein>
<evidence type="ECO:0000313" key="3">
    <source>
        <dbReference type="EMBL" id="GEN25130.1"/>
    </source>
</evidence>
<evidence type="ECO:0000313" key="4">
    <source>
        <dbReference type="EMBL" id="SHL64427.1"/>
    </source>
</evidence>
<dbReference type="Proteomes" id="UP000321726">
    <property type="component" value="Unassembled WGS sequence"/>
</dbReference>
<evidence type="ECO:0000259" key="2">
    <source>
        <dbReference type="Pfam" id="PF22725"/>
    </source>
</evidence>
<dbReference type="EMBL" id="BJXU01000127">
    <property type="protein sequence ID" value="GEN25130.1"/>
    <property type="molecule type" value="Genomic_DNA"/>
</dbReference>
<feature type="domain" description="Gfo/Idh/MocA-like oxidoreductase N-terminal" evidence="1">
    <location>
        <begin position="9"/>
        <end position="139"/>
    </location>
</feature>
<dbReference type="GO" id="GO:0000166">
    <property type="term" value="F:nucleotide binding"/>
    <property type="evidence" value="ECO:0007669"/>
    <property type="project" value="InterPro"/>
</dbReference>
<dbReference type="STRING" id="44933.SAMN05660971_01031"/>
<name>A0A1M7CB80_9GAMM</name>
<evidence type="ECO:0000259" key="1">
    <source>
        <dbReference type="Pfam" id="PF01408"/>
    </source>
</evidence>
<dbReference type="SUPFAM" id="SSF51735">
    <property type="entry name" value="NAD(P)-binding Rossmann-fold domains"/>
    <property type="match status" value="1"/>
</dbReference>
<dbReference type="Gene3D" id="3.30.360.10">
    <property type="entry name" value="Dihydrodipicolinate Reductase, domain 2"/>
    <property type="match status" value="1"/>
</dbReference>